<organism evidence="2 3">
    <name type="scientific">Zizania palustris</name>
    <name type="common">Northern wild rice</name>
    <dbReference type="NCBI Taxonomy" id="103762"/>
    <lineage>
        <taxon>Eukaryota</taxon>
        <taxon>Viridiplantae</taxon>
        <taxon>Streptophyta</taxon>
        <taxon>Embryophyta</taxon>
        <taxon>Tracheophyta</taxon>
        <taxon>Spermatophyta</taxon>
        <taxon>Magnoliopsida</taxon>
        <taxon>Liliopsida</taxon>
        <taxon>Poales</taxon>
        <taxon>Poaceae</taxon>
        <taxon>BOP clade</taxon>
        <taxon>Oryzoideae</taxon>
        <taxon>Oryzeae</taxon>
        <taxon>Zizaniinae</taxon>
        <taxon>Zizania</taxon>
    </lineage>
</organism>
<feature type="compositionally biased region" description="Polar residues" evidence="1">
    <location>
        <begin position="27"/>
        <end position="37"/>
    </location>
</feature>
<gene>
    <name evidence="2" type="ORF">GUJ93_ZPchr0011g27494</name>
</gene>
<feature type="compositionally biased region" description="Basic and acidic residues" evidence="1">
    <location>
        <begin position="120"/>
        <end position="130"/>
    </location>
</feature>
<feature type="compositionally biased region" description="Polar residues" evidence="1">
    <location>
        <begin position="108"/>
        <end position="118"/>
    </location>
</feature>
<name>A0A8J5WMC9_ZIZPA</name>
<protein>
    <submittedName>
        <fullName evidence="2">Uncharacterized protein</fullName>
    </submittedName>
</protein>
<accession>A0A8J5WMC9</accession>
<reference evidence="2" key="1">
    <citation type="journal article" date="2021" name="bioRxiv">
        <title>Whole Genome Assembly and Annotation of Northern Wild Rice, Zizania palustris L., Supports a Whole Genome Duplication in the Zizania Genus.</title>
        <authorList>
            <person name="Haas M."/>
            <person name="Kono T."/>
            <person name="Macchietto M."/>
            <person name="Millas R."/>
            <person name="McGilp L."/>
            <person name="Shao M."/>
            <person name="Duquette J."/>
            <person name="Hirsch C.N."/>
            <person name="Kimball J."/>
        </authorList>
    </citation>
    <scope>NUCLEOTIDE SEQUENCE</scope>
    <source>
        <tissue evidence="2">Fresh leaf tissue</tissue>
    </source>
</reference>
<comment type="caution">
    <text evidence="2">The sequence shown here is derived from an EMBL/GenBank/DDBJ whole genome shotgun (WGS) entry which is preliminary data.</text>
</comment>
<feature type="region of interest" description="Disordered" evidence="1">
    <location>
        <begin position="1"/>
        <end position="130"/>
    </location>
</feature>
<evidence type="ECO:0000256" key="1">
    <source>
        <dbReference type="SAM" id="MobiDB-lite"/>
    </source>
</evidence>
<reference evidence="2" key="2">
    <citation type="submission" date="2021-02" db="EMBL/GenBank/DDBJ databases">
        <authorList>
            <person name="Kimball J.A."/>
            <person name="Haas M.W."/>
            <person name="Macchietto M."/>
            <person name="Kono T."/>
            <person name="Duquette J."/>
            <person name="Shao M."/>
        </authorList>
    </citation>
    <scope>NUCLEOTIDE SEQUENCE</scope>
    <source>
        <tissue evidence="2">Fresh leaf tissue</tissue>
    </source>
</reference>
<feature type="compositionally biased region" description="Polar residues" evidence="1">
    <location>
        <begin position="44"/>
        <end position="55"/>
    </location>
</feature>
<feature type="compositionally biased region" description="Low complexity" evidence="1">
    <location>
        <begin position="79"/>
        <end position="94"/>
    </location>
</feature>
<evidence type="ECO:0000313" key="2">
    <source>
        <dbReference type="EMBL" id="KAG8091191.1"/>
    </source>
</evidence>
<keyword evidence="3" id="KW-1185">Reference proteome</keyword>
<dbReference type="Proteomes" id="UP000729402">
    <property type="component" value="Unassembled WGS sequence"/>
</dbReference>
<sequence length="130" mass="13425">MGGLDIRNPLAQYDGHAGGGGGGREQVPTTPNNSGSNNHDDSLGGTTQDSPTSSRLGLEGTDSSAVGRLIVESSRAVEPSSLSLKPPVKSVSLVRNPLVHPSDRNRTALKSQLSSTVGETDCRGSRFGLE</sequence>
<dbReference type="EMBL" id="JAAALK010000081">
    <property type="protein sequence ID" value="KAG8091191.1"/>
    <property type="molecule type" value="Genomic_DNA"/>
</dbReference>
<proteinExistence type="predicted"/>
<evidence type="ECO:0000313" key="3">
    <source>
        <dbReference type="Proteomes" id="UP000729402"/>
    </source>
</evidence>
<dbReference type="AlphaFoldDB" id="A0A8J5WMC9"/>